<dbReference type="SUPFAM" id="SSF160240">
    <property type="entry name" value="Cation efflux protein cytoplasmic domain-like"/>
    <property type="match status" value="1"/>
</dbReference>
<evidence type="ECO:0000256" key="1">
    <source>
        <dbReference type="ARBA" id="ARBA00004141"/>
    </source>
</evidence>
<comment type="similarity">
    <text evidence="2">Belongs to the cation diffusion facilitator (CDF) transporter (TC 2.A.4) family.</text>
</comment>
<dbReference type="InterPro" id="IPR002524">
    <property type="entry name" value="Cation_efflux"/>
</dbReference>
<feature type="transmembrane region" description="Helical" evidence="8">
    <location>
        <begin position="129"/>
        <end position="152"/>
    </location>
</feature>
<evidence type="ECO:0000256" key="8">
    <source>
        <dbReference type="SAM" id="Phobius"/>
    </source>
</evidence>
<gene>
    <name evidence="11" type="ORF">KAK11_02190</name>
</gene>
<dbReference type="Gene3D" id="3.30.70.1350">
    <property type="entry name" value="Cation efflux protein, cytoplasmic domain"/>
    <property type="match status" value="1"/>
</dbReference>
<keyword evidence="3" id="KW-0813">Transport</keyword>
<dbReference type="InterPro" id="IPR058533">
    <property type="entry name" value="Cation_efflux_TM"/>
</dbReference>
<reference evidence="11 12" key="1">
    <citation type="submission" date="2021-04" db="EMBL/GenBank/DDBJ databases">
        <title>The genome sequence of type strain Ideonella paludis KCTC 32238.</title>
        <authorList>
            <person name="Liu Y."/>
        </authorList>
    </citation>
    <scope>NUCLEOTIDE SEQUENCE [LARGE SCALE GENOMIC DNA]</scope>
    <source>
        <strain evidence="11 12">KCTC 32238</strain>
    </source>
</reference>
<dbReference type="Pfam" id="PF16916">
    <property type="entry name" value="ZT_dimer"/>
    <property type="match status" value="1"/>
</dbReference>
<dbReference type="Gene3D" id="1.20.1510.10">
    <property type="entry name" value="Cation efflux protein transmembrane domain"/>
    <property type="match status" value="1"/>
</dbReference>
<dbReference type="Proteomes" id="UP000672097">
    <property type="component" value="Unassembled WGS sequence"/>
</dbReference>
<dbReference type="SUPFAM" id="SSF161111">
    <property type="entry name" value="Cation efflux protein transmembrane domain-like"/>
    <property type="match status" value="1"/>
</dbReference>
<evidence type="ECO:0000256" key="4">
    <source>
        <dbReference type="ARBA" id="ARBA00022692"/>
    </source>
</evidence>
<evidence type="ECO:0000256" key="2">
    <source>
        <dbReference type="ARBA" id="ARBA00008114"/>
    </source>
</evidence>
<dbReference type="EMBL" id="JAGQDG010000001">
    <property type="protein sequence ID" value="MBQ0934121.1"/>
    <property type="molecule type" value="Genomic_DNA"/>
</dbReference>
<sequence>MNITPPFDEPEDDEHSPAERAAAASRSTWISVWVNLVLTAVQITAGVMTKSQALVADGIHSLSDLVADFVVLFASHHAKKDADEDHPYGHHRYETAASLVLGGLLLAVGVGMVWSAAQKLQHPEAAQTVHIAALWVAGGTLVAKELLFRYMLAVAKRVRSSMLVANAWHARSDAASSLVVGLGLIGNLAGYPILDPVAALIVGFMVGKMGWEFGWDALHDLMDRAADDEEVAAIRATLLETPGVRGVHDLHTRKMGDMIVVDAHLEVDAELTIEAGHDIAVEARHRVMQRHRVLNLMTHLDPWQKHDGDHVTPPLPV</sequence>
<feature type="region of interest" description="Disordered" evidence="7">
    <location>
        <begin position="1"/>
        <end position="21"/>
    </location>
</feature>
<dbReference type="InterPro" id="IPR036837">
    <property type="entry name" value="Cation_efflux_CTD_sf"/>
</dbReference>
<keyword evidence="4 8" id="KW-0812">Transmembrane</keyword>
<dbReference type="Pfam" id="PF01545">
    <property type="entry name" value="Cation_efflux"/>
    <property type="match status" value="1"/>
</dbReference>
<feature type="domain" description="Cation efflux protein transmembrane" evidence="9">
    <location>
        <begin position="29"/>
        <end position="222"/>
    </location>
</feature>
<evidence type="ECO:0000259" key="10">
    <source>
        <dbReference type="Pfam" id="PF16916"/>
    </source>
</evidence>
<keyword evidence="6 8" id="KW-0472">Membrane</keyword>
<protein>
    <submittedName>
        <fullName evidence="11">Cation transporter</fullName>
    </submittedName>
</protein>
<evidence type="ECO:0000256" key="3">
    <source>
        <dbReference type="ARBA" id="ARBA00022448"/>
    </source>
</evidence>
<dbReference type="InterPro" id="IPR027470">
    <property type="entry name" value="Cation_efflux_CTD"/>
</dbReference>
<evidence type="ECO:0000259" key="9">
    <source>
        <dbReference type="Pfam" id="PF01545"/>
    </source>
</evidence>
<dbReference type="PANTHER" id="PTHR43840">
    <property type="entry name" value="MITOCHONDRIAL METAL TRANSPORTER 1-RELATED"/>
    <property type="match status" value="1"/>
</dbReference>
<feature type="transmembrane region" description="Helical" evidence="8">
    <location>
        <begin position="96"/>
        <end position="117"/>
    </location>
</feature>
<dbReference type="PANTHER" id="PTHR43840:SF15">
    <property type="entry name" value="MITOCHONDRIAL METAL TRANSPORTER 1-RELATED"/>
    <property type="match status" value="1"/>
</dbReference>
<dbReference type="RefSeq" id="WP_210805694.1">
    <property type="nucleotide sequence ID" value="NZ_JAGQDG010000001.1"/>
</dbReference>
<accession>A0ABS5DSJ2</accession>
<comment type="caution">
    <text evidence="11">The sequence shown here is derived from an EMBL/GenBank/DDBJ whole genome shotgun (WGS) entry which is preliminary data.</text>
</comment>
<dbReference type="InterPro" id="IPR050291">
    <property type="entry name" value="CDF_Transporter"/>
</dbReference>
<evidence type="ECO:0000256" key="5">
    <source>
        <dbReference type="ARBA" id="ARBA00022989"/>
    </source>
</evidence>
<evidence type="ECO:0000313" key="11">
    <source>
        <dbReference type="EMBL" id="MBQ0934121.1"/>
    </source>
</evidence>
<dbReference type="InterPro" id="IPR027469">
    <property type="entry name" value="Cation_efflux_TMD_sf"/>
</dbReference>
<evidence type="ECO:0000313" key="12">
    <source>
        <dbReference type="Proteomes" id="UP000672097"/>
    </source>
</evidence>
<dbReference type="NCBIfam" id="TIGR01297">
    <property type="entry name" value="CDF"/>
    <property type="match status" value="1"/>
</dbReference>
<keyword evidence="12" id="KW-1185">Reference proteome</keyword>
<evidence type="ECO:0000256" key="7">
    <source>
        <dbReference type="SAM" id="MobiDB-lite"/>
    </source>
</evidence>
<evidence type="ECO:0000256" key="6">
    <source>
        <dbReference type="ARBA" id="ARBA00023136"/>
    </source>
</evidence>
<feature type="domain" description="Cation efflux protein cytoplasmic" evidence="10">
    <location>
        <begin position="227"/>
        <end position="302"/>
    </location>
</feature>
<keyword evidence="5 8" id="KW-1133">Transmembrane helix</keyword>
<name>A0ABS5DSJ2_9BURK</name>
<organism evidence="11 12">
    <name type="scientific">Ideonella paludis</name>
    <dbReference type="NCBI Taxonomy" id="1233411"/>
    <lineage>
        <taxon>Bacteria</taxon>
        <taxon>Pseudomonadati</taxon>
        <taxon>Pseudomonadota</taxon>
        <taxon>Betaproteobacteria</taxon>
        <taxon>Burkholderiales</taxon>
        <taxon>Sphaerotilaceae</taxon>
        <taxon>Ideonella</taxon>
    </lineage>
</organism>
<proteinExistence type="inferred from homology"/>
<comment type="subcellular location">
    <subcellularLocation>
        <location evidence="1">Membrane</location>
        <topology evidence="1">Multi-pass membrane protein</topology>
    </subcellularLocation>
</comment>